<keyword evidence="5" id="KW-1185">Reference proteome</keyword>
<protein>
    <submittedName>
        <fullName evidence="4">CsbD-like protein</fullName>
    </submittedName>
</protein>
<dbReference type="Gene3D" id="1.10.1470.10">
    <property type="entry name" value="YjbJ"/>
    <property type="match status" value="1"/>
</dbReference>
<evidence type="ECO:0000256" key="2">
    <source>
        <dbReference type="SAM" id="MobiDB-lite"/>
    </source>
</evidence>
<dbReference type="OrthoDB" id="424911at2"/>
<dbReference type="EMBL" id="AP018316">
    <property type="protein sequence ID" value="BAZ88202.1"/>
    <property type="molecule type" value="Genomic_DNA"/>
</dbReference>
<gene>
    <name evidence="4" type="ORF">NIES806_44380</name>
</gene>
<name>A0A1Z4V9H0_9CYAN</name>
<organism evidence="4 5">
    <name type="scientific">Dolichospermum compactum NIES-806</name>
    <dbReference type="NCBI Taxonomy" id="1973481"/>
    <lineage>
        <taxon>Bacteria</taxon>
        <taxon>Bacillati</taxon>
        <taxon>Cyanobacteriota</taxon>
        <taxon>Cyanophyceae</taxon>
        <taxon>Nostocales</taxon>
        <taxon>Aphanizomenonaceae</taxon>
        <taxon>Dolichospermum</taxon>
        <taxon>Dolichospermum compactum</taxon>
    </lineage>
</organism>
<evidence type="ECO:0000313" key="5">
    <source>
        <dbReference type="Proteomes" id="UP000218702"/>
    </source>
</evidence>
<reference evidence="4 5" key="1">
    <citation type="submission" date="2017-06" db="EMBL/GenBank/DDBJ databases">
        <title>Genome sequencing of cyanobaciteial culture collection at National Institute for Environmental Studies (NIES).</title>
        <authorList>
            <person name="Hirose Y."/>
            <person name="Shimura Y."/>
            <person name="Fujisawa T."/>
            <person name="Nakamura Y."/>
            <person name="Kawachi M."/>
        </authorList>
    </citation>
    <scope>NUCLEOTIDE SEQUENCE [LARGE SCALE GENOMIC DNA]</scope>
    <source>
        <strain evidence="4 5">NIES-806</strain>
    </source>
</reference>
<dbReference type="KEGG" id="dcm:NIES806_44380"/>
<dbReference type="InterPro" id="IPR008462">
    <property type="entry name" value="CsbD"/>
</dbReference>
<dbReference type="SUPFAM" id="SSF69047">
    <property type="entry name" value="Hypothetical protein YjbJ"/>
    <property type="match status" value="1"/>
</dbReference>
<dbReference type="AlphaFoldDB" id="A0A1Z4V9H0"/>
<comment type="similarity">
    <text evidence="1">Belongs to the UPF0337 (CsbD) family.</text>
</comment>
<sequence length="136" mass="15078">MILLEKFRRFFLTIALILLLGSFTAVTAKDSLATTFLTQPINQAPTQIATMNRVEAIGKDIEGKAQETIGKITGNKEDQIMGKVKQAESKVQNTIEDVKGASQQQRSKIEAQAQKSMDNSIFKGKATENQYRKLSD</sequence>
<dbReference type="Pfam" id="PF05532">
    <property type="entry name" value="CsbD"/>
    <property type="match status" value="1"/>
</dbReference>
<dbReference type="Proteomes" id="UP000218702">
    <property type="component" value="Chromosome"/>
</dbReference>
<feature type="domain" description="CsbD-like" evidence="3">
    <location>
        <begin position="52"/>
        <end position="101"/>
    </location>
</feature>
<evidence type="ECO:0000256" key="1">
    <source>
        <dbReference type="ARBA" id="ARBA00009129"/>
    </source>
</evidence>
<proteinExistence type="inferred from homology"/>
<feature type="compositionally biased region" description="Polar residues" evidence="2">
    <location>
        <begin position="95"/>
        <end position="106"/>
    </location>
</feature>
<feature type="region of interest" description="Disordered" evidence="2">
    <location>
        <begin position="95"/>
        <end position="136"/>
    </location>
</feature>
<accession>A0A1Z4V9H0</accession>
<evidence type="ECO:0000259" key="3">
    <source>
        <dbReference type="Pfam" id="PF05532"/>
    </source>
</evidence>
<dbReference type="InterPro" id="IPR036629">
    <property type="entry name" value="YjbJ_sf"/>
</dbReference>
<evidence type="ECO:0000313" key="4">
    <source>
        <dbReference type="EMBL" id="BAZ88202.1"/>
    </source>
</evidence>